<evidence type="ECO:0000259" key="6">
    <source>
        <dbReference type="PROSITE" id="PS51471"/>
    </source>
</evidence>
<dbReference type="GO" id="GO:0046872">
    <property type="term" value="F:metal ion binding"/>
    <property type="evidence" value="ECO:0007669"/>
    <property type="project" value="UniProtKB-KW"/>
</dbReference>
<organism evidence="7 8">
    <name type="scientific">Quercus rubra</name>
    <name type="common">Northern red oak</name>
    <name type="synonym">Quercus borealis</name>
    <dbReference type="NCBI Taxonomy" id="3512"/>
    <lineage>
        <taxon>Eukaryota</taxon>
        <taxon>Viridiplantae</taxon>
        <taxon>Streptophyta</taxon>
        <taxon>Embryophyta</taxon>
        <taxon>Tracheophyta</taxon>
        <taxon>Spermatophyta</taxon>
        <taxon>Magnoliopsida</taxon>
        <taxon>eudicotyledons</taxon>
        <taxon>Gunneridae</taxon>
        <taxon>Pentapetalae</taxon>
        <taxon>rosids</taxon>
        <taxon>fabids</taxon>
        <taxon>Fagales</taxon>
        <taxon>Fagaceae</taxon>
        <taxon>Quercus</taxon>
    </lineage>
</organism>
<evidence type="ECO:0000313" key="8">
    <source>
        <dbReference type="Proteomes" id="UP001324115"/>
    </source>
</evidence>
<dbReference type="Proteomes" id="UP001324115">
    <property type="component" value="Unassembled WGS sequence"/>
</dbReference>
<evidence type="ECO:0000256" key="3">
    <source>
        <dbReference type="ARBA" id="ARBA00023002"/>
    </source>
</evidence>
<evidence type="ECO:0000256" key="4">
    <source>
        <dbReference type="ARBA" id="ARBA00023004"/>
    </source>
</evidence>
<feature type="domain" description="Fe2OG dioxygenase" evidence="6">
    <location>
        <begin position="178"/>
        <end position="277"/>
    </location>
</feature>
<dbReference type="PANTHER" id="PTHR10209">
    <property type="entry name" value="OXIDOREDUCTASE, 2OG-FE II OXYGENASE FAMILY PROTEIN"/>
    <property type="match status" value="1"/>
</dbReference>
<dbReference type="PROSITE" id="PS51471">
    <property type="entry name" value="FE2OG_OXY"/>
    <property type="match status" value="1"/>
</dbReference>
<dbReference type="Gene3D" id="2.60.120.330">
    <property type="entry name" value="B-lactam Antibiotic, Isopenicillin N Synthase, Chain"/>
    <property type="match status" value="2"/>
</dbReference>
<dbReference type="PANTHER" id="PTHR10209:SF714">
    <property type="entry name" value="1-AMINOCYCLOPROPANE-1-CARBOXYLATE OXIDASE HOMOLOG 11-RELATED"/>
    <property type="match status" value="1"/>
</dbReference>
<evidence type="ECO:0000256" key="5">
    <source>
        <dbReference type="RuleBase" id="RU003682"/>
    </source>
</evidence>
<keyword evidence="2 5" id="KW-0479">Metal-binding</keyword>
<dbReference type="Pfam" id="PF14226">
    <property type="entry name" value="DIOX_N"/>
    <property type="match status" value="1"/>
</dbReference>
<protein>
    <recommendedName>
        <fullName evidence="6">Fe2OG dioxygenase domain-containing protein</fullName>
    </recommendedName>
</protein>
<comment type="similarity">
    <text evidence="1 5">Belongs to the iron/ascorbate-dependent oxidoreductase family.</text>
</comment>
<keyword evidence="3 5" id="KW-0560">Oxidoreductase</keyword>
<dbReference type="InterPro" id="IPR005123">
    <property type="entry name" value="Oxoglu/Fe-dep_dioxygenase_dom"/>
</dbReference>
<evidence type="ECO:0000256" key="1">
    <source>
        <dbReference type="ARBA" id="ARBA00008056"/>
    </source>
</evidence>
<dbReference type="AlphaFoldDB" id="A0AAN7EJY7"/>
<dbReference type="InterPro" id="IPR027443">
    <property type="entry name" value="IPNS-like_sf"/>
</dbReference>
<accession>A0AAN7EJY7</accession>
<dbReference type="GO" id="GO:0051213">
    <property type="term" value="F:dioxygenase activity"/>
    <property type="evidence" value="ECO:0007669"/>
    <property type="project" value="UniProtKB-ARBA"/>
</dbReference>
<keyword evidence="8" id="KW-1185">Reference proteome</keyword>
<evidence type="ECO:0000313" key="7">
    <source>
        <dbReference type="EMBL" id="KAK4573037.1"/>
    </source>
</evidence>
<evidence type="ECO:0000256" key="2">
    <source>
        <dbReference type="ARBA" id="ARBA00022723"/>
    </source>
</evidence>
<name>A0AAN7EJY7_QUERU</name>
<dbReference type="Pfam" id="PF03171">
    <property type="entry name" value="2OG-FeII_Oxy"/>
    <property type="match status" value="1"/>
</dbReference>
<dbReference type="InterPro" id="IPR026992">
    <property type="entry name" value="DIOX_N"/>
</dbReference>
<comment type="caution">
    <text evidence="7">The sequence shown here is derived from an EMBL/GenBank/DDBJ whole genome shotgun (WGS) entry which is preliminary data.</text>
</comment>
<dbReference type="SUPFAM" id="SSF51197">
    <property type="entry name" value="Clavaminate synthase-like"/>
    <property type="match status" value="1"/>
</dbReference>
<proteinExistence type="inferred from homology"/>
<reference evidence="7 8" key="1">
    <citation type="journal article" date="2023" name="G3 (Bethesda)">
        <title>A haplotype-resolved chromosome-scale genome for Quercus rubra L. provides insights into the genetics of adaptive traits for red oak species.</title>
        <authorList>
            <person name="Kapoor B."/>
            <person name="Jenkins J."/>
            <person name="Schmutz J."/>
            <person name="Zhebentyayeva T."/>
            <person name="Kuelheim C."/>
            <person name="Coggeshall M."/>
            <person name="Heim C."/>
            <person name="Lasky J.R."/>
            <person name="Leites L."/>
            <person name="Islam-Faridi N."/>
            <person name="Romero-Severson J."/>
            <person name="DeLeo V.L."/>
            <person name="Lucas S.M."/>
            <person name="Lazic D."/>
            <person name="Gailing O."/>
            <person name="Carlson J."/>
            <person name="Staton M."/>
        </authorList>
    </citation>
    <scope>NUCLEOTIDE SEQUENCE [LARGE SCALE GENOMIC DNA]</scope>
    <source>
        <strain evidence="7">Pseudo-F2</strain>
    </source>
</reference>
<dbReference type="EMBL" id="JAXUIC010000009">
    <property type="protein sequence ID" value="KAK4573037.1"/>
    <property type="molecule type" value="Genomic_DNA"/>
</dbReference>
<gene>
    <name evidence="7" type="ORF">RGQ29_031134</name>
</gene>
<keyword evidence="4 5" id="KW-0408">Iron</keyword>
<dbReference type="InterPro" id="IPR044861">
    <property type="entry name" value="IPNS-like_FE2OG_OXY"/>
</dbReference>
<sequence length="366" mass="40953">MELTSSVGNKLVPGDELGYDRAKEVKEFDETKAGVKGLVDSGVTKSPATTHFHVPVIDVQGFEQSCRWMEIVDQACKASETWGFFQMINHGIPVSVIDMLDVEEKMEWYLRDQKQRVKYYCNGALLVSKAADWRDSILFEFQDGTLNPDELPLVCRHYLLPEALGLSSEYLENIKCMKAEALVCHYYPACPEPDLTLGATKHSDPSSLTILLQDNIGGLQVLHQDHWLDVPLVHGTLVVNIGDYTQLITNDKFRSAEHRVLAGHIGPRISVACFYNPTTTRKFGPLMEFLSDKLGRPKLKTILKASIYRSLGVGERHGVEDGEDVKMLVGYSMQGHGASLVFLRTAGEVISEEYTSDYGEAMWECD</sequence>